<keyword evidence="1" id="KW-1133">Transmembrane helix</keyword>
<keyword evidence="1" id="KW-0812">Transmembrane</keyword>
<proteinExistence type="predicted"/>
<dbReference type="SMART" id="SM01259">
    <property type="entry name" value="LAB_N"/>
    <property type="match status" value="2"/>
</dbReference>
<feature type="transmembrane region" description="Helical" evidence="1">
    <location>
        <begin position="126"/>
        <end position="145"/>
    </location>
</feature>
<dbReference type="Proteomes" id="UP000278164">
    <property type="component" value="Unassembled WGS sequence"/>
</dbReference>
<dbReference type="OrthoDB" id="9793186at2"/>
<evidence type="ECO:0000313" key="4">
    <source>
        <dbReference type="Proteomes" id="UP000278164"/>
    </source>
</evidence>
<dbReference type="GO" id="GO:0008915">
    <property type="term" value="F:lipid-A-disaccharide synthase activity"/>
    <property type="evidence" value="ECO:0007669"/>
    <property type="project" value="InterPro"/>
</dbReference>
<dbReference type="GO" id="GO:0016020">
    <property type="term" value="C:membrane"/>
    <property type="evidence" value="ECO:0007669"/>
    <property type="project" value="GOC"/>
</dbReference>
<reference evidence="3 4" key="1">
    <citation type="submission" date="2018-09" db="EMBL/GenBank/DDBJ databases">
        <title>Murine metabolic-syndrome-specific gut microbial biobank.</title>
        <authorList>
            <person name="Liu C."/>
        </authorList>
    </citation>
    <scope>NUCLEOTIDE SEQUENCE [LARGE SCALE GENOMIC DNA]</scope>
    <source>
        <strain evidence="3 4">8-P5</strain>
    </source>
</reference>
<feature type="domain" description="Lipid A biosynthesis N-terminal" evidence="2">
    <location>
        <begin position="10"/>
        <end position="81"/>
    </location>
</feature>
<evidence type="ECO:0000313" key="3">
    <source>
        <dbReference type="EMBL" id="RLT75342.1"/>
    </source>
</evidence>
<feature type="transmembrane region" description="Helical" evidence="1">
    <location>
        <begin position="91"/>
        <end position="114"/>
    </location>
</feature>
<keyword evidence="3" id="KW-0808">Transferase</keyword>
<evidence type="ECO:0000259" key="2">
    <source>
        <dbReference type="SMART" id="SM01259"/>
    </source>
</evidence>
<comment type="caution">
    <text evidence="3">The sequence shown here is derived from an EMBL/GenBank/DDBJ whole genome shotgun (WGS) entry which is preliminary data.</text>
</comment>
<dbReference type="Pfam" id="PF07578">
    <property type="entry name" value="LAB_N"/>
    <property type="match status" value="2"/>
</dbReference>
<feature type="transmembrane region" description="Helical" evidence="1">
    <location>
        <begin position="40"/>
        <end position="56"/>
    </location>
</feature>
<dbReference type="GO" id="GO:0016746">
    <property type="term" value="F:acyltransferase activity"/>
    <property type="evidence" value="ECO:0007669"/>
    <property type="project" value="UniProtKB-KW"/>
</dbReference>
<keyword evidence="3" id="KW-0012">Acyltransferase</keyword>
<feature type="transmembrane region" description="Helical" evidence="1">
    <location>
        <begin position="62"/>
        <end position="79"/>
    </location>
</feature>
<feature type="domain" description="Lipid A biosynthesis N-terminal" evidence="2">
    <location>
        <begin position="131"/>
        <end position="202"/>
    </location>
</feature>
<keyword evidence="1" id="KW-0472">Membrane</keyword>
<feature type="transmembrane region" description="Helical" evidence="1">
    <location>
        <begin position="183"/>
        <end position="202"/>
    </location>
</feature>
<dbReference type="GO" id="GO:0009245">
    <property type="term" value="P:lipid A biosynthetic process"/>
    <property type="evidence" value="ECO:0007669"/>
    <property type="project" value="InterPro"/>
</dbReference>
<accession>A0A3L7ZWJ5</accession>
<dbReference type="EMBL" id="RAYI01000001">
    <property type="protein sequence ID" value="RLT75342.1"/>
    <property type="molecule type" value="Genomic_DNA"/>
</dbReference>
<dbReference type="InterPro" id="IPR011499">
    <property type="entry name" value="Lipid_A_biosynth_N"/>
</dbReference>
<dbReference type="AlphaFoldDB" id="A0A3L7ZWJ5"/>
<name>A0A3L7ZWJ5_PARDI</name>
<gene>
    <name evidence="3" type="ORF">D7V78_01810</name>
</gene>
<feature type="transmembrane region" description="Helical" evidence="1">
    <location>
        <begin position="157"/>
        <end position="177"/>
    </location>
</feature>
<organism evidence="3 4">
    <name type="scientific">Parabacteroides distasonis</name>
    <dbReference type="NCBI Taxonomy" id="823"/>
    <lineage>
        <taxon>Bacteria</taxon>
        <taxon>Pseudomonadati</taxon>
        <taxon>Bacteroidota</taxon>
        <taxon>Bacteroidia</taxon>
        <taxon>Bacteroidales</taxon>
        <taxon>Tannerellaceae</taxon>
        <taxon>Parabacteroides</taxon>
    </lineage>
</organism>
<evidence type="ECO:0000256" key="1">
    <source>
        <dbReference type="SAM" id="Phobius"/>
    </source>
</evidence>
<protein>
    <submittedName>
        <fullName evidence="3">Lauroyl acyltransferase</fullName>
    </submittedName>
</protein>
<sequence length="213" mass="24842">MAFDWFTFSIGLLAQFLFSARTLVQWVLSERAKRVVSPSIFWMLGLWGSFLLSMYGCLREDFSIVFGQCVLFYVYWWNLKKQGVWEKIPFVVRMVLCSGSIIFAMLVLCNTPMLTGYFFKNTRLPLWLLFLGTVGQLVFASRFIVQWIYSYYIGRSTLPVVFWIISLIGSSMIFLYGMLRHDMVLLLGHSFGIVVYIRNLYIGQFLEVKGRKA</sequence>
<feature type="transmembrane region" description="Helical" evidence="1">
    <location>
        <begin position="6"/>
        <end position="28"/>
    </location>
</feature>